<dbReference type="EMBL" id="BGPR01001614">
    <property type="protein sequence ID" value="GBM57923.1"/>
    <property type="molecule type" value="Genomic_DNA"/>
</dbReference>
<reference evidence="2 3" key="1">
    <citation type="journal article" date="2019" name="Sci. Rep.">
        <title>Orb-weaving spider Araneus ventricosus genome elucidates the spidroin gene catalogue.</title>
        <authorList>
            <person name="Kono N."/>
            <person name="Nakamura H."/>
            <person name="Ohtoshi R."/>
            <person name="Moran D.A.P."/>
            <person name="Shinohara A."/>
            <person name="Yoshida Y."/>
            <person name="Fujiwara M."/>
            <person name="Mori M."/>
            <person name="Tomita M."/>
            <person name="Arakawa K."/>
        </authorList>
    </citation>
    <scope>NUCLEOTIDE SEQUENCE [LARGE SCALE GENOMIC DNA]</scope>
</reference>
<feature type="region of interest" description="Disordered" evidence="1">
    <location>
        <begin position="121"/>
        <end position="140"/>
    </location>
</feature>
<dbReference type="Proteomes" id="UP000499080">
    <property type="component" value="Unassembled WGS sequence"/>
</dbReference>
<sequence>MDFPPEPKPINEKKSDEECSDNFIMNVLPASNENDEMPGFSAGNYDSESEHVENKMAEEKLYFGAVSNSIEHFDSEDQEKQTKMNVTKKCKTEDKNDGLLFNVNENEEKDILEVENDFMQQINPQEDVSSDSSYASSIETNSSGIEIDFEAHEDCAAENEGEINNNIFEDSSAKQFPDVESSNFTKDPSSKKENEVSENSSFEGKEQEKINLINNEDNILKEDKDVVSSDNSVSLFDSIKFPYKNPANCFDVVVPLIGKDVIAVGDIKPFNHRYDLAREINRLKGIEDAPYMPKLSYHEWRKQRDARPQEEKDREERHEKFIAVKTAAYIIKTAAIILKEMQNDNPDEGIIERCFIRFLKAPVSPLSLLLSSQFVHVMMYIRGSSDFSDRLRYIADKCYMRCHIMFPIPDGYNFVTVYSSEVVKNIPDQLNGMRNFILDYGDFEYPVSESDDSAFSDDNEDEVI</sequence>
<evidence type="ECO:0000313" key="3">
    <source>
        <dbReference type="Proteomes" id="UP000499080"/>
    </source>
</evidence>
<dbReference type="OrthoDB" id="6429827at2759"/>
<organism evidence="2 3">
    <name type="scientific">Araneus ventricosus</name>
    <name type="common">Orbweaver spider</name>
    <name type="synonym">Epeira ventricosa</name>
    <dbReference type="NCBI Taxonomy" id="182803"/>
    <lineage>
        <taxon>Eukaryota</taxon>
        <taxon>Metazoa</taxon>
        <taxon>Ecdysozoa</taxon>
        <taxon>Arthropoda</taxon>
        <taxon>Chelicerata</taxon>
        <taxon>Arachnida</taxon>
        <taxon>Araneae</taxon>
        <taxon>Araneomorphae</taxon>
        <taxon>Entelegynae</taxon>
        <taxon>Araneoidea</taxon>
        <taxon>Araneidae</taxon>
        <taxon>Araneus</taxon>
    </lineage>
</organism>
<keyword evidence="3" id="KW-1185">Reference proteome</keyword>
<comment type="caution">
    <text evidence="2">The sequence shown here is derived from an EMBL/GenBank/DDBJ whole genome shotgun (WGS) entry which is preliminary data.</text>
</comment>
<feature type="region of interest" description="Disordered" evidence="1">
    <location>
        <begin position="30"/>
        <end position="52"/>
    </location>
</feature>
<protein>
    <submittedName>
        <fullName evidence="2">Uncharacterized protein</fullName>
    </submittedName>
</protein>
<evidence type="ECO:0000256" key="1">
    <source>
        <dbReference type="SAM" id="MobiDB-lite"/>
    </source>
</evidence>
<feature type="region of interest" description="Disordered" evidence="1">
    <location>
        <begin position="171"/>
        <end position="209"/>
    </location>
</feature>
<gene>
    <name evidence="2" type="ORF">AVEN_205996_1</name>
</gene>
<evidence type="ECO:0000313" key="2">
    <source>
        <dbReference type="EMBL" id="GBM57923.1"/>
    </source>
</evidence>
<name>A0A4Y2GWM5_ARAVE</name>
<proteinExistence type="predicted"/>
<dbReference type="AlphaFoldDB" id="A0A4Y2GWM5"/>
<accession>A0A4Y2GWM5</accession>